<feature type="domain" description="Putative metal-binding" evidence="15">
    <location>
        <begin position="13"/>
        <end position="87"/>
    </location>
</feature>
<dbReference type="InterPro" id="IPR023298">
    <property type="entry name" value="ATPase_P-typ_TM_dom_sf"/>
</dbReference>
<dbReference type="Gene3D" id="2.70.150.10">
    <property type="entry name" value="Calcium-transporting ATPase, cytoplasmic transduction domain A"/>
    <property type="match status" value="1"/>
</dbReference>
<dbReference type="NCBIfam" id="TIGR01494">
    <property type="entry name" value="ATPase_P-type"/>
    <property type="match status" value="1"/>
</dbReference>
<evidence type="ECO:0000256" key="5">
    <source>
        <dbReference type="ARBA" id="ARBA00022553"/>
    </source>
</evidence>
<evidence type="ECO:0000313" key="16">
    <source>
        <dbReference type="EMBL" id="MDJ1479334.1"/>
    </source>
</evidence>
<feature type="transmembrane region" description="Helical" evidence="13">
    <location>
        <begin position="280"/>
        <end position="301"/>
    </location>
</feature>
<feature type="transmembrane region" description="Helical" evidence="13">
    <location>
        <begin position="804"/>
        <end position="828"/>
    </location>
</feature>
<dbReference type="InterPro" id="IPR023214">
    <property type="entry name" value="HAD_sf"/>
</dbReference>
<dbReference type="GO" id="GO:0043682">
    <property type="term" value="F:P-type divalent copper transporter activity"/>
    <property type="evidence" value="ECO:0007669"/>
    <property type="project" value="TreeGrafter"/>
</dbReference>
<evidence type="ECO:0000256" key="13">
    <source>
        <dbReference type="SAM" id="Phobius"/>
    </source>
</evidence>
<dbReference type="SUPFAM" id="SSF81665">
    <property type="entry name" value="Calcium ATPase, transmembrane domain M"/>
    <property type="match status" value="1"/>
</dbReference>
<dbReference type="Gene3D" id="3.30.70.100">
    <property type="match status" value="1"/>
</dbReference>
<comment type="subcellular location">
    <subcellularLocation>
        <location evidence="1">Cell membrane</location>
        <topology evidence="1">Multi-pass membrane protein</topology>
    </subcellularLocation>
</comment>
<sequence>MSSQLSSTQQNLTCYHCGDKCQDHSHQLDDKVFCCSGCQTVYQILEENKLEAFYTIDKKAGIRTEAVDKGKFAYLDIPEIKSRLIDFTDGNITKVSFFVPTIHCSSCIWLLENLYRINAAITFSRTDFLKKRISITFLEQEISLRTIVELLTSLGYEPQLSLDNVENPERNNNAGIPKTFTSHKLLVAKLAVAGFAFGNIMLISFPEYFGFDTHSEHSFRYLFNFLNILLALPVFFFSGWGYLKSAYQNLRRGILNVDTPLALGMIVVFTRSLVDIFMGYGPGYLDTLSGFVFFSLIGKWFQQRTYDTLRYDRDFKSYFPVAVTLKEGEIERQVPVSELQVGNRIIIRNQELVPADSLLISPKAHIDYSFVTGESMPMPKQAGENLYAGGRQVGNAIEMEVVKPVSQSYLTQLWNDEAFASCRTCVSDPATPPVTSSSESIQNLFNRYFTVALLLIATISGVFWIVQHDYSRALNAFTSVLIVACPCALVLGSSFALGNAIRILGRYSFFAKNTQAIENIARLDAIVFDKTGTITESNTSDVEFVGYEHPLTDTQKKYILALVKNSVHPLSQHLYKYLSQSITSDYITEQFQEISGKGLSGLVNGHQVWIGSAEFMYDKLGAEAVAFHFPDTQTTRVLACIEGEYLGYFQFHNHYRKGLDAMNLELSMNYDLHLLSGDNAGEAPNLKYFFKDEQHLHFHQSPADKLNFIKALQSENKQVMMLGDGLNDAGALQQSNVGVAVSDNIAYFTPASDVILDASNLWFLPGFIYFCKQSVKVIKAALVLAAIYNLVGIFFAVQGTLSPLIAAILMPVSSINVILFTTFSVRYFGKRLEKNRHQLKTYTFSAI</sequence>
<evidence type="ECO:0000259" key="15">
    <source>
        <dbReference type="Pfam" id="PF12156"/>
    </source>
</evidence>
<keyword evidence="11" id="KW-0406">Ion transport</keyword>
<dbReference type="Pfam" id="PF00702">
    <property type="entry name" value="Hydrolase"/>
    <property type="match status" value="1"/>
</dbReference>
<evidence type="ECO:0000256" key="1">
    <source>
        <dbReference type="ARBA" id="ARBA00004651"/>
    </source>
</evidence>
<keyword evidence="9" id="KW-1278">Translocase</keyword>
<dbReference type="GO" id="GO:0016887">
    <property type="term" value="F:ATP hydrolysis activity"/>
    <property type="evidence" value="ECO:0007669"/>
    <property type="project" value="InterPro"/>
</dbReference>
<feature type="domain" description="P-type ATPase A" evidence="14">
    <location>
        <begin position="321"/>
        <end position="414"/>
    </location>
</feature>
<dbReference type="InterPro" id="IPR023299">
    <property type="entry name" value="ATPase_P-typ_cyto_dom_N"/>
</dbReference>
<dbReference type="Proteomes" id="UP001241110">
    <property type="component" value="Unassembled WGS sequence"/>
</dbReference>
<keyword evidence="8" id="KW-0460">Magnesium</keyword>
<keyword evidence="6 13" id="KW-0812">Transmembrane</keyword>
<dbReference type="SUPFAM" id="SSF55008">
    <property type="entry name" value="HMA, heavy metal-associated domain"/>
    <property type="match status" value="1"/>
</dbReference>
<dbReference type="GO" id="GO:0005507">
    <property type="term" value="F:copper ion binding"/>
    <property type="evidence" value="ECO:0007669"/>
    <property type="project" value="TreeGrafter"/>
</dbReference>
<dbReference type="GO" id="GO:0005524">
    <property type="term" value="F:ATP binding"/>
    <property type="evidence" value="ECO:0007669"/>
    <property type="project" value="InterPro"/>
</dbReference>
<evidence type="ECO:0000256" key="8">
    <source>
        <dbReference type="ARBA" id="ARBA00022842"/>
    </source>
</evidence>
<keyword evidence="10 13" id="KW-1133">Transmembrane helix</keyword>
<dbReference type="PRINTS" id="PR00943">
    <property type="entry name" value="CUATPASE"/>
</dbReference>
<dbReference type="SUPFAM" id="SSF81653">
    <property type="entry name" value="Calcium ATPase, transduction domain A"/>
    <property type="match status" value="1"/>
</dbReference>
<comment type="caution">
    <text evidence="16">The sequence shown here is derived from an EMBL/GenBank/DDBJ whole genome shotgun (WGS) entry which is preliminary data.</text>
</comment>
<feature type="transmembrane region" description="Helical" evidence="13">
    <location>
        <begin position="777"/>
        <end position="798"/>
    </location>
</feature>
<dbReference type="InterPro" id="IPR018303">
    <property type="entry name" value="ATPase_P-typ_P_site"/>
</dbReference>
<comment type="similarity">
    <text evidence="2">Belongs to the cation transport ATPase (P-type) (TC 3.A.3) family. Type IB subfamily.</text>
</comment>
<dbReference type="InterPro" id="IPR021993">
    <property type="entry name" value="ATPase-cat-bd"/>
</dbReference>
<feature type="transmembrane region" description="Helical" evidence="13">
    <location>
        <begin position="473"/>
        <end position="497"/>
    </location>
</feature>
<dbReference type="Gene3D" id="3.40.1110.10">
    <property type="entry name" value="Calcium-transporting ATPase, cytoplasmic domain N"/>
    <property type="match status" value="1"/>
</dbReference>
<dbReference type="RefSeq" id="WP_313975420.1">
    <property type="nucleotide sequence ID" value="NZ_JASJOS010000001.1"/>
</dbReference>
<dbReference type="InterPro" id="IPR036412">
    <property type="entry name" value="HAD-like_sf"/>
</dbReference>
<dbReference type="PANTHER" id="PTHR43520:SF5">
    <property type="entry name" value="CATION-TRANSPORTING P-TYPE ATPASE-RELATED"/>
    <property type="match status" value="1"/>
</dbReference>
<proteinExistence type="inferred from homology"/>
<dbReference type="PROSITE" id="PS00154">
    <property type="entry name" value="ATPASE_E1_E2"/>
    <property type="match status" value="1"/>
</dbReference>
<keyword evidence="12 13" id="KW-0472">Membrane</keyword>
<keyword evidence="3" id="KW-0813">Transport</keyword>
<protein>
    <submittedName>
        <fullName evidence="16">Heavy metal translocating P-type ATPase metal-binding domain-containing protein</fullName>
    </submittedName>
</protein>
<dbReference type="PRINTS" id="PR00119">
    <property type="entry name" value="CATATPASE"/>
</dbReference>
<evidence type="ECO:0000256" key="9">
    <source>
        <dbReference type="ARBA" id="ARBA00022967"/>
    </source>
</evidence>
<dbReference type="InterPro" id="IPR001757">
    <property type="entry name" value="P_typ_ATPase"/>
</dbReference>
<dbReference type="GO" id="GO:0005886">
    <property type="term" value="C:plasma membrane"/>
    <property type="evidence" value="ECO:0007669"/>
    <property type="project" value="UniProtKB-SubCell"/>
</dbReference>
<dbReference type="InterPro" id="IPR059000">
    <property type="entry name" value="ATPase_P-type_domA"/>
</dbReference>
<dbReference type="EMBL" id="JASJOS010000001">
    <property type="protein sequence ID" value="MDJ1479334.1"/>
    <property type="molecule type" value="Genomic_DNA"/>
</dbReference>
<evidence type="ECO:0000256" key="10">
    <source>
        <dbReference type="ARBA" id="ARBA00022989"/>
    </source>
</evidence>
<evidence type="ECO:0000256" key="11">
    <source>
        <dbReference type="ARBA" id="ARBA00023065"/>
    </source>
</evidence>
<keyword evidence="7" id="KW-0479">Metal-binding</keyword>
<evidence type="ECO:0000256" key="7">
    <source>
        <dbReference type="ARBA" id="ARBA00022723"/>
    </source>
</evidence>
<evidence type="ECO:0000256" key="6">
    <source>
        <dbReference type="ARBA" id="ARBA00022692"/>
    </source>
</evidence>
<dbReference type="InterPro" id="IPR008250">
    <property type="entry name" value="ATPase_P-typ_transduc_dom_A_sf"/>
</dbReference>
<dbReference type="PANTHER" id="PTHR43520">
    <property type="entry name" value="ATP7, ISOFORM B"/>
    <property type="match status" value="1"/>
</dbReference>
<feature type="transmembrane region" description="Helical" evidence="13">
    <location>
        <begin position="448"/>
        <end position="467"/>
    </location>
</feature>
<evidence type="ECO:0000256" key="4">
    <source>
        <dbReference type="ARBA" id="ARBA00022475"/>
    </source>
</evidence>
<dbReference type="Gene3D" id="3.40.50.1000">
    <property type="entry name" value="HAD superfamily/HAD-like"/>
    <property type="match status" value="1"/>
</dbReference>
<reference evidence="16" key="1">
    <citation type="submission" date="2023-05" db="EMBL/GenBank/DDBJ databases">
        <authorList>
            <person name="Zhang X."/>
        </authorList>
    </citation>
    <scope>NUCLEOTIDE SEQUENCE</scope>
    <source>
        <strain evidence="16">YF14B1</strain>
    </source>
</reference>
<dbReference type="Pfam" id="PF00122">
    <property type="entry name" value="E1-E2_ATPase"/>
    <property type="match status" value="1"/>
</dbReference>
<evidence type="ECO:0000256" key="12">
    <source>
        <dbReference type="ARBA" id="ARBA00023136"/>
    </source>
</evidence>
<evidence type="ECO:0000256" key="3">
    <source>
        <dbReference type="ARBA" id="ARBA00022448"/>
    </source>
</evidence>
<evidence type="ECO:0000256" key="2">
    <source>
        <dbReference type="ARBA" id="ARBA00006024"/>
    </source>
</evidence>
<accession>A0AAE3QM81</accession>
<dbReference type="SUPFAM" id="SSF56784">
    <property type="entry name" value="HAD-like"/>
    <property type="match status" value="1"/>
</dbReference>
<keyword evidence="5" id="KW-0597">Phosphoprotein</keyword>
<dbReference type="AlphaFoldDB" id="A0AAE3QM81"/>
<evidence type="ECO:0000313" key="17">
    <source>
        <dbReference type="Proteomes" id="UP001241110"/>
    </source>
</evidence>
<dbReference type="Pfam" id="PF12156">
    <property type="entry name" value="ATPase-cat_bd"/>
    <property type="match status" value="1"/>
</dbReference>
<gene>
    <name evidence="16" type="ORF">QNI16_02485</name>
</gene>
<dbReference type="GO" id="GO:0055070">
    <property type="term" value="P:copper ion homeostasis"/>
    <property type="evidence" value="ECO:0007669"/>
    <property type="project" value="TreeGrafter"/>
</dbReference>
<name>A0AAE3QM81_9BACT</name>
<feature type="transmembrane region" description="Helical" evidence="13">
    <location>
        <begin position="186"/>
        <end position="209"/>
    </location>
</feature>
<feature type="transmembrane region" description="Helical" evidence="13">
    <location>
        <begin position="255"/>
        <end position="274"/>
    </location>
</feature>
<keyword evidence="4" id="KW-1003">Cell membrane</keyword>
<organism evidence="16 17">
    <name type="scientific">Xanthocytophaga flava</name>
    <dbReference type="NCBI Taxonomy" id="3048013"/>
    <lineage>
        <taxon>Bacteria</taxon>
        <taxon>Pseudomonadati</taxon>
        <taxon>Bacteroidota</taxon>
        <taxon>Cytophagia</taxon>
        <taxon>Cytophagales</taxon>
        <taxon>Rhodocytophagaceae</taxon>
        <taxon>Xanthocytophaga</taxon>
    </lineage>
</organism>
<evidence type="ECO:0000259" key="14">
    <source>
        <dbReference type="Pfam" id="PF00122"/>
    </source>
</evidence>
<feature type="transmembrane region" description="Helical" evidence="13">
    <location>
        <begin position="221"/>
        <end position="243"/>
    </location>
</feature>
<dbReference type="InterPro" id="IPR036163">
    <property type="entry name" value="HMA_dom_sf"/>
</dbReference>